<evidence type="ECO:0000313" key="2">
    <source>
        <dbReference type="EMBL" id="MEV8157769.1"/>
    </source>
</evidence>
<dbReference type="RefSeq" id="WP_144942345.1">
    <property type="nucleotide sequence ID" value="NZ_BAAARF010000012.1"/>
</dbReference>
<name>A0ABV3KBN8_9MICC</name>
<dbReference type="Gene3D" id="3.40.50.2000">
    <property type="entry name" value="Glycogen Phosphorylase B"/>
    <property type="match status" value="1"/>
</dbReference>
<organism evidence="2 3">
    <name type="scientific">Kocuria salsicia</name>
    <dbReference type="NCBI Taxonomy" id="664639"/>
    <lineage>
        <taxon>Bacteria</taxon>
        <taxon>Bacillati</taxon>
        <taxon>Actinomycetota</taxon>
        <taxon>Actinomycetes</taxon>
        <taxon>Micrococcales</taxon>
        <taxon>Micrococcaceae</taxon>
        <taxon>Kocuria</taxon>
    </lineage>
</organism>
<dbReference type="Proteomes" id="UP001553031">
    <property type="component" value="Unassembled WGS sequence"/>
</dbReference>
<protein>
    <recommendedName>
        <fullName evidence="4">D-inositol 3-phosphate glycosyltransferase</fullName>
    </recommendedName>
</protein>
<gene>
    <name evidence="2" type="ORF">AB0O96_06120</name>
</gene>
<sequence>MSTERSRPGHPRDVVVVCPTEYGGQLEHAADLALALEASSDVAAVALVSRPGAREYLGWGPGHPVRVVETVPPRRTTVPASSPGKVLRAGLQVADLLREHLAVRAAARRAGADAVLALDSTKYPVPGALRARRTQRTAVFVHNAQPHFDLASASVREKVLLWLDRACARRADRVITHGAEQAEIVRGYTDRPVSAVALPVSSRLDPQVPTATTGTDAGPHALCIGEVRANKGIEHAVVAAGEAGVPLLVRGAAESPELGAELTRLATRYPAVDFEDRFLSREEFAGHVRDAAVIVLPYTHFDAHSGVLAKAIGTGTRVVASDLASLREQAGDYPGFTAADIRDPAAFGRALRAAFDNAVASGPRAGAGASGVAPSHGTGPAPVDHTDWEPSVAAVLGVQVA</sequence>
<evidence type="ECO:0000256" key="1">
    <source>
        <dbReference type="SAM" id="MobiDB-lite"/>
    </source>
</evidence>
<feature type="compositionally biased region" description="Low complexity" evidence="1">
    <location>
        <begin position="366"/>
        <end position="375"/>
    </location>
</feature>
<proteinExistence type="predicted"/>
<evidence type="ECO:0008006" key="4">
    <source>
        <dbReference type="Google" id="ProtNLM"/>
    </source>
</evidence>
<feature type="region of interest" description="Disordered" evidence="1">
    <location>
        <begin position="366"/>
        <end position="387"/>
    </location>
</feature>
<comment type="caution">
    <text evidence="2">The sequence shown here is derived from an EMBL/GenBank/DDBJ whole genome shotgun (WGS) entry which is preliminary data.</text>
</comment>
<evidence type="ECO:0000313" key="3">
    <source>
        <dbReference type="Proteomes" id="UP001553031"/>
    </source>
</evidence>
<accession>A0ABV3KBN8</accession>
<dbReference type="SUPFAM" id="SSF53756">
    <property type="entry name" value="UDP-Glycosyltransferase/glycogen phosphorylase"/>
    <property type="match status" value="1"/>
</dbReference>
<keyword evidence="3" id="KW-1185">Reference proteome</keyword>
<dbReference type="EMBL" id="JBFBLL010000003">
    <property type="protein sequence ID" value="MEV8157769.1"/>
    <property type="molecule type" value="Genomic_DNA"/>
</dbReference>
<reference evidence="2 3" key="1">
    <citation type="submission" date="2024-06" db="EMBL/GenBank/DDBJ databases">
        <title>The Natural Products Discovery Center: Release of the First 8490 Sequenced Strains for Exploring Actinobacteria Biosynthetic Diversity.</title>
        <authorList>
            <person name="Kalkreuter E."/>
            <person name="Kautsar S.A."/>
            <person name="Yang D."/>
            <person name="Bader C.D."/>
            <person name="Teijaro C.N."/>
            <person name="Fluegel L."/>
            <person name="Davis C.M."/>
            <person name="Simpson J.R."/>
            <person name="Lauterbach L."/>
            <person name="Steele A.D."/>
            <person name="Gui C."/>
            <person name="Meng S."/>
            <person name="Li G."/>
            <person name="Viehrig K."/>
            <person name="Ye F."/>
            <person name="Su P."/>
            <person name="Kiefer A.F."/>
            <person name="Nichols A."/>
            <person name="Cepeda A.J."/>
            <person name="Yan W."/>
            <person name="Fan B."/>
            <person name="Jiang Y."/>
            <person name="Adhikari A."/>
            <person name="Zheng C.-J."/>
            <person name="Schuster L."/>
            <person name="Cowan T.M."/>
            <person name="Smanski M.J."/>
            <person name="Chevrette M.G."/>
            <person name="De Carvalho L.P.S."/>
            <person name="Shen B."/>
        </authorList>
    </citation>
    <scope>NUCLEOTIDE SEQUENCE [LARGE SCALE GENOMIC DNA]</scope>
    <source>
        <strain evidence="2 3">NPDC079179</strain>
    </source>
</reference>